<dbReference type="PANTHER" id="PTHR24404:SF111">
    <property type="entry name" value="GASTRULA ZINC FINGER PROTEIN XLCGF49.1-LIKE-RELATED"/>
    <property type="match status" value="1"/>
</dbReference>
<evidence type="ECO:0000256" key="6">
    <source>
        <dbReference type="ARBA" id="ARBA00023125"/>
    </source>
</evidence>
<evidence type="ECO:0000259" key="10">
    <source>
        <dbReference type="PROSITE" id="PS50157"/>
    </source>
</evidence>
<dbReference type="GO" id="GO:0005634">
    <property type="term" value="C:nucleus"/>
    <property type="evidence" value="ECO:0007669"/>
    <property type="project" value="UniProtKB-SubCell"/>
</dbReference>
<keyword evidence="2" id="KW-0479">Metal-binding</keyword>
<evidence type="ECO:0000313" key="12">
    <source>
        <dbReference type="Proteomes" id="UP000835052"/>
    </source>
</evidence>
<dbReference type="FunFam" id="3.30.160.60:FF:000624">
    <property type="entry name" value="zinc finger protein 697"/>
    <property type="match status" value="1"/>
</dbReference>
<dbReference type="GO" id="GO:0006357">
    <property type="term" value="P:regulation of transcription by RNA polymerase II"/>
    <property type="evidence" value="ECO:0007669"/>
    <property type="project" value="TreeGrafter"/>
</dbReference>
<dbReference type="GO" id="GO:0003700">
    <property type="term" value="F:DNA-binding transcription factor activity"/>
    <property type="evidence" value="ECO:0007669"/>
    <property type="project" value="TreeGrafter"/>
</dbReference>
<feature type="compositionally biased region" description="Acidic residues" evidence="9">
    <location>
        <begin position="180"/>
        <end position="194"/>
    </location>
</feature>
<reference evidence="11" key="1">
    <citation type="submission" date="2020-10" db="EMBL/GenBank/DDBJ databases">
        <authorList>
            <person name="Kikuchi T."/>
        </authorList>
    </citation>
    <scope>NUCLEOTIDE SEQUENCE</scope>
    <source>
        <strain evidence="11">NKZ352</strain>
    </source>
</reference>
<feature type="region of interest" description="Disordered" evidence="9">
    <location>
        <begin position="172"/>
        <end position="199"/>
    </location>
</feature>
<feature type="compositionally biased region" description="Low complexity" evidence="9">
    <location>
        <begin position="519"/>
        <end position="539"/>
    </location>
</feature>
<feature type="domain" description="C2H2-type" evidence="10">
    <location>
        <begin position="318"/>
        <end position="340"/>
    </location>
</feature>
<dbReference type="AlphaFoldDB" id="A0A8S1HPF1"/>
<evidence type="ECO:0000256" key="7">
    <source>
        <dbReference type="ARBA" id="ARBA00023242"/>
    </source>
</evidence>
<feature type="domain" description="C2H2-type" evidence="10">
    <location>
        <begin position="345"/>
        <end position="373"/>
    </location>
</feature>
<feature type="compositionally biased region" description="Polar residues" evidence="9">
    <location>
        <begin position="503"/>
        <end position="516"/>
    </location>
</feature>
<dbReference type="SUPFAM" id="SSF57667">
    <property type="entry name" value="beta-beta-alpha zinc fingers"/>
    <property type="match status" value="3"/>
</dbReference>
<evidence type="ECO:0000256" key="1">
    <source>
        <dbReference type="ARBA" id="ARBA00004123"/>
    </source>
</evidence>
<accession>A0A8S1HPF1</accession>
<keyword evidence="4 8" id="KW-0863">Zinc-finger</keyword>
<comment type="caution">
    <text evidence="11">The sequence shown here is derived from an EMBL/GenBank/DDBJ whole genome shotgun (WGS) entry which is preliminary data.</text>
</comment>
<dbReference type="Gene3D" id="3.30.160.60">
    <property type="entry name" value="Classic Zinc Finger"/>
    <property type="match status" value="4"/>
</dbReference>
<evidence type="ECO:0000256" key="4">
    <source>
        <dbReference type="ARBA" id="ARBA00022771"/>
    </source>
</evidence>
<keyword evidence="5" id="KW-0862">Zinc</keyword>
<dbReference type="InterPro" id="IPR036236">
    <property type="entry name" value="Znf_C2H2_sf"/>
</dbReference>
<feature type="domain" description="C2H2-type" evidence="10">
    <location>
        <begin position="125"/>
        <end position="153"/>
    </location>
</feature>
<dbReference type="FunFam" id="3.30.160.60:FF:001273">
    <property type="entry name" value="Zinc finger protein"/>
    <property type="match status" value="1"/>
</dbReference>
<dbReference type="InterPro" id="IPR013087">
    <property type="entry name" value="Znf_C2H2_type"/>
</dbReference>
<evidence type="ECO:0000256" key="3">
    <source>
        <dbReference type="ARBA" id="ARBA00022737"/>
    </source>
</evidence>
<dbReference type="EMBL" id="CAJGYM010000108">
    <property type="protein sequence ID" value="CAD6197886.1"/>
    <property type="molecule type" value="Genomic_DNA"/>
</dbReference>
<evidence type="ECO:0000313" key="11">
    <source>
        <dbReference type="EMBL" id="CAD6197886.1"/>
    </source>
</evidence>
<keyword evidence="12" id="KW-1185">Reference proteome</keyword>
<dbReference type="InterPro" id="IPR050589">
    <property type="entry name" value="Ikaros_C2H2-ZF"/>
</dbReference>
<dbReference type="Pfam" id="PF00096">
    <property type="entry name" value="zf-C2H2"/>
    <property type="match status" value="5"/>
</dbReference>
<feature type="domain" description="C2H2-type" evidence="10">
    <location>
        <begin position="290"/>
        <end position="317"/>
    </location>
</feature>
<sequence length="632" mass="71093">MERVRVAWYAAMKKAREQGFSVVFLGLIIDPKGQSGELLPQLQPAIYLPPHPCLLTARQRWTMSPPRLACLRGSLTSRPRTRVNRYSTRKAFMVVPTTVYDRSLMHFSTVGSSFIQLYDMTSGCYLCSDCNTVFSTFDELQTHIDHVHLQTNAEDEEQISPPNAEMMIDVELPSSSDDPMMGDDDVNKESDDDSSSLTSSDVIGFQCRFCPVKCEDQNQLNIHYLHLHQDRPRYECEECHAIFAVKRELATHMRIHSGEQPHKCTQCGKEFGTRQLLKKHWMWHTGERSHVCPHCGKAFFQKGHLTQHLMIHSGGRPHRCQQCQKTFIFKFDLNRHMKIHQERGFSCQRCGRSFLRQLLLDEHSTRCKGKSSPAASRQSSSPVKPEPIFQNLGSQLILNDQMTKMAQNLVAQQQQRALAAILAQQQQPTPPAVAPAAFFCVLCNKGFPNQPAFTVHMYLTHIAASSAVPACLPPPAIENIQTTQLTGLTMPVDQVQVNVNEQHETATNTSCASSPQKSPPFAESSSSSQHSEESVSPASQSPCPSDSKCRDCFSHGLRLQQLENQLVSKGEELDNYKKIMKTVRSIDLTSLGRQAKPHLVVLTSGQLLSQCPPDNMFILHVRNIFDQLRSAL</sequence>
<protein>
    <recommendedName>
        <fullName evidence="10">C2H2-type domain-containing protein</fullName>
    </recommendedName>
</protein>
<dbReference type="OrthoDB" id="427030at2759"/>
<evidence type="ECO:0000256" key="9">
    <source>
        <dbReference type="SAM" id="MobiDB-lite"/>
    </source>
</evidence>
<dbReference type="PROSITE" id="PS50157">
    <property type="entry name" value="ZINC_FINGER_C2H2_2"/>
    <property type="match status" value="7"/>
</dbReference>
<evidence type="ECO:0000256" key="2">
    <source>
        <dbReference type="ARBA" id="ARBA00022723"/>
    </source>
</evidence>
<feature type="domain" description="C2H2-type" evidence="10">
    <location>
        <begin position="234"/>
        <end position="261"/>
    </location>
</feature>
<dbReference type="GO" id="GO:0008270">
    <property type="term" value="F:zinc ion binding"/>
    <property type="evidence" value="ECO:0007669"/>
    <property type="project" value="UniProtKB-KW"/>
</dbReference>
<feature type="region of interest" description="Disordered" evidence="9">
    <location>
        <begin position="366"/>
        <end position="385"/>
    </location>
</feature>
<dbReference type="FunFam" id="3.30.160.60:FF:001513">
    <property type="entry name" value="Zinc finger, C2H2 type"/>
    <property type="match status" value="1"/>
</dbReference>
<dbReference type="GO" id="GO:0000978">
    <property type="term" value="F:RNA polymerase II cis-regulatory region sequence-specific DNA binding"/>
    <property type="evidence" value="ECO:0007669"/>
    <property type="project" value="TreeGrafter"/>
</dbReference>
<keyword evidence="3" id="KW-0677">Repeat</keyword>
<dbReference type="PROSITE" id="PS00028">
    <property type="entry name" value="ZINC_FINGER_C2H2_1"/>
    <property type="match status" value="6"/>
</dbReference>
<feature type="compositionally biased region" description="Low complexity" evidence="9">
    <location>
        <begin position="371"/>
        <end position="382"/>
    </location>
</feature>
<proteinExistence type="predicted"/>
<comment type="subcellular location">
    <subcellularLocation>
        <location evidence="1">Nucleus</location>
    </subcellularLocation>
</comment>
<feature type="domain" description="C2H2-type" evidence="10">
    <location>
        <begin position="262"/>
        <end position="289"/>
    </location>
</feature>
<gene>
    <name evidence="11" type="ORF">CAUJ_LOCUS13793</name>
</gene>
<keyword evidence="7" id="KW-0539">Nucleus</keyword>
<name>A0A8S1HPF1_9PELO</name>
<feature type="region of interest" description="Disordered" evidence="9">
    <location>
        <begin position="503"/>
        <end position="545"/>
    </location>
</feature>
<dbReference type="PANTHER" id="PTHR24404">
    <property type="entry name" value="ZINC FINGER PROTEIN"/>
    <property type="match status" value="1"/>
</dbReference>
<evidence type="ECO:0000256" key="8">
    <source>
        <dbReference type="PROSITE-ProRule" id="PRU00042"/>
    </source>
</evidence>
<dbReference type="SMART" id="SM00355">
    <property type="entry name" value="ZnF_C2H2"/>
    <property type="match status" value="8"/>
</dbReference>
<dbReference type="Proteomes" id="UP000835052">
    <property type="component" value="Unassembled WGS sequence"/>
</dbReference>
<keyword evidence="6" id="KW-0238">DNA-binding</keyword>
<feature type="domain" description="C2H2-type" evidence="10">
    <location>
        <begin position="438"/>
        <end position="466"/>
    </location>
</feature>
<evidence type="ECO:0000256" key="5">
    <source>
        <dbReference type="ARBA" id="ARBA00022833"/>
    </source>
</evidence>
<organism evidence="11 12">
    <name type="scientific">Caenorhabditis auriculariae</name>
    <dbReference type="NCBI Taxonomy" id="2777116"/>
    <lineage>
        <taxon>Eukaryota</taxon>
        <taxon>Metazoa</taxon>
        <taxon>Ecdysozoa</taxon>
        <taxon>Nematoda</taxon>
        <taxon>Chromadorea</taxon>
        <taxon>Rhabditida</taxon>
        <taxon>Rhabditina</taxon>
        <taxon>Rhabditomorpha</taxon>
        <taxon>Rhabditoidea</taxon>
        <taxon>Rhabditidae</taxon>
        <taxon>Peloderinae</taxon>
        <taxon>Caenorhabditis</taxon>
    </lineage>
</organism>